<keyword evidence="2" id="KW-1185">Reference proteome</keyword>
<dbReference type="KEGG" id="sxn:IAG42_37795"/>
<gene>
    <name evidence="1" type="ORF">IAG42_37795</name>
</gene>
<dbReference type="Proteomes" id="UP000516428">
    <property type="component" value="Plasmid unnamed2"/>
</dbReference>
<dbReference type="EMBL" id="CP061283">
    <property type="protein sequence ID" value="QNS09506.1"/>
    <property type="molecule type" value="Genomic_DNA"/>
</dbReference>
<dbReference type="AlphaFoldDB" id="A0A7H1BLA1"/>
<keyword evidence="1" id="KW-0614">Plasmid</keyword>
<organism evidence="1 2">
    <name type="scientific">Streptomyces xanthii</name>
    <dbReference type="NCBI Taxonomy" id="2768069"/>
    <lineage>
        <taxon>Bacteria</taxon>
        <taxon>Bacillati</taxon>
        <taxon>Actinomycetota</taxon>
        <taxon>Actinomycetes</taxon>
        <taxon>Kitasatosporales</taxon>
        <taxon>Streptomycetaceae</taxon>
        <taxon>Streptomyces</taxon>
    </lineage>
</organism>
<accession>A0A7H1BLA1</accession>
<evidence type="ECO:0000313" key="2">
    <source>
        <dbReference type="Proteomes" id="UP000516428"/>
    </source>
</evidence>
<geneLocation type="plasmid" evidence="1 2">
    <name>unnamed2</name>
</geneLocation>
<name>A0A7H1BLA1_9ACTN</name>
<dbReference type="RefSeq" id="WP_188342161.1">
    <property type="nucleotide sequence ID" value="NZ_CP061283.1"/>
</dbReference>
<reference evidence="1 2" key="1">
    <citation type="submission" date="2020-09" db="EMBL/GenBank/DDBJ databases">
        <title>A novel species.</title>
        <authorList>
            <person name="Gao J."/>
        </authorList>
    </citation>
    <scope>NUCLEOTIDE SEQUENCE [LARGE SCALE GENOMIC DNA]</scope>
    <source>
        <strain evidence="1 2">CRXT-Y-14</strain>
        <plasmid evidence="1 2">unnamed2</plasmid>
    </source>
</reference>
<proteinExistence type="predicted"/>
<protein>
    <submittedName>
        <fullName evidence="1">Uncharacterized protein</fullName>
    </submittedName>
</protein>
<sequence>MILSNFRTADGRRTAELTETTITVFEGGKIIAEVPATEAHREYPGTVWGVINSVTDPETIELAQMIDFIVSATTDVVRPVMAGLPVQFLTDRFTTDRALTTVANAYEANRNRFGFPPGRAAGLAGARLLRTTIAGVSDRVLIQVSRAVEAAYNSQRQH</sequence>
<evidence type="ECO:0000313" key="1">
    <source>
        <dbReference type="EMBL" id="QNS09506.1"/>
    </source>
</evidence>